<dbReference type="RefSeq" id="XP_018284447.1">
    <property type="nucleotide sequence ID" value="XM_018432926.1"/>
</dbReference>
<dbReference type="VEuPathDB" id="FungiDB:PHYBLDRAFT_152479"/>
<dbReference type="AlphaFoldDB" id="A0A167JP03"/>
<protein>
    <submittedName>
        <fullName evidence="1">Uncharacterized protein</fullName>
    </submittedName>
</protein>
<gene>
    <name evidence="1" type="ORF">PHYBLDRAFT_152479</name>
</gene>
<dbReference type="EMBL" id="KV441003">
    <property type="protein sequence ID" value="OAD66407.1"/>
    <property type="molecule type" value="Genomic_DNA"/>
</dbReference>
<evidence type="ECO:0000313" key="2">
    <source>
        <dbReference type="Proteomes" id="UP000077315"/>
    </source>
</evidence>
<dbReference type="GeneID" id="28993832"/>
<name>A0A167JP03_PHYB8</name>
<proteinExistence type="predicted"/>
<dbReference type="Proteomes" id="UP000077315">
    <property type="component" value="Unassembled WGS sequence"/>
</dbReference>
<keyword evidence="2" id="KW-1185">Reference proteome</keyword>
<organism evidence="1 2">
    <name type="scientific">Phycomyces blakesleeanus (strain ATCC 8743b / DSM 1359 / FGSC 10004 / NBRC 33097 / NRRL 1555)</name>
    <dbReference type="NCBI Taxonomy" id="763407"/>
    <lineage>
        <taxon>Eukaryota</taxon>
        <taxon>Fungi</taxon>
        <taxon>Fungi incertae sedis</taxon>
        <taxon>Mucoromycota</taxon>
        <taxon>Mucoromycotina</taxon>
        <taxon>Mucoromycetes</taxon>
        <taxon>Mucorales</taxon>
        <taxon>Phycomycetaceae</taxon>
        <taxon>Phycomyces</taxon>
    </lineage>
</organism>
<dbReference type="OrthoDB" id="2262261at2759"/>
<sequence>MSVTTVDYSSRFKALVKPARFWRSNKTTPVIEKTIDSDTTKDVSLPAILLAAGPAPAPAPVPEESQEKPKLIFRTPSFLLSKSSENLPTPRSSFETIALRETAKDEIYELSTVNDSGLYLPPSPCEETKRDHWVGIDQEAMIFRLPSPAHLTTQPGQKHCFFTPSTTIAEQYTSFDLA</sequence>
<evidence type="ECO:0000313" key="1">
    <source>
        <dbReference type="EMBL" id="OAD66407.1"/>
    </source>
</evidence>
<reference evidence="2" key="1">
    <citation type="submission" date="2015-06" db="EMBL/GenBank/DDBJ databases">
        <title>Expansion of signal transduction pathways in fungi by whole-genome duplication.</title>
        <authorList>
            <consortium name="DOE Joint Genome Institute"/>
            <person name="Corrochano L.M."/>
            <person name="Kuo A."/>
            <person name="Marcet-Houben M."/>
            <person name="Polaino S."/>
            <person name="Salamov A."/>
            <person name="Villalobos J.M."/>
            <person name="Alvarez M.I."/>
            <person name="Avalos J."/>
            <person name="Benito E.P."/>
            <person name="Benoit I."/>
            <person name="Burger G."/>
            <person name="Camino L.P."/>
            <person name="Canovas D."/>
            <person name="Cerda-Olmedo E."/>
            <person name="Cheng J.-F."/>
            <person name="Dominguez A."/>
            <person name="Elias M."/>
            <person name="Eslava A.P."/>
            <person name="Glaser F."/>
            <person name="Grimwood J."/>
            <person name="Gutierrez G."/>
            <person name="Heitman J."/>
            <person name="Henrissat B."/>
            <person name="Iturriaga E.A."/>
            <person name="Lang B.F."/>
            <person name="Lavin J.L."/>
            <person name="Lee S."/>
            <person name="Li W."/>
            <person name="Lindquist E."/>
            <person name="Lopez-Garcia S."/>
            <person name="Luque E.M."/>
            <person name="Marcos A.T."/>
            <person name="Martin J."/>
            <person name="McCluskey K."/>
            <person name="Medina H.R."/>
            <person name="Miralles-Duran A."/>
            <person name="Miyazaki A."/>
            <person name="Munoz-Torres E."/>
            <person name="Oguiza J.A."/>
            <person name="Ohm R."/>
            <person name="Olmedo M."/>
            <person name="Orejas M."/>
            <person name="Ortiz-Castellanos L."/>
            <person name="Pisabarro A.G."/>
            <person name="Rodriguez-Romero J."/>
            <person name="Ruiz-Herrera J."/>
            <person name="Ruiz-Vazquez R."/>
            <person name="Sanz C."/>
            <person name="Schackwitz W."/>
            <person name="Schmutz J."/>
            <person name="Shahriari M."/>
            <person name="Shelest E."/>
            <person name="Silva-Franco F."/>
            <person name="Soanes D."/>
            <person name="Syed K."/>
            <person name="Tagua V.G."/>
            <person name="Talbot N.J."/>
            <person name="Thon M."/>
            <person name="De vries R.P."/>
            <person name="Wiebenga A."/>
            <person name="Yadav J.S."/>
            <person name="Braun E.L."/>
            <person name="Baker S."/>
            <person name="Garre V."/>
            <person name="Horwitz B."/>
            <person name="Torres-Martinez S."/>
            <person name="Idnurm A."/>
            <person name="Herrera-Estrella A."/>
            <person name="Gabaldon T."/>
            <person name="Grigoriev I.V."/>
        </authorList>
    </citation>
    <scope>NUCLEOTIDE SEQUENCE [LARGE SCALE GENOMIC DNA]</scope>
    <source>
        <strain evidence="2">NRRL 1555(-)</strain>
    </source>
</reference>
<accession>A0A167JP03</accession>
<dbReference type="InParanoid" id="A0A167JP03"/>